<feature type="compositionally biased region" description="Acidic residues" evidence="1">
    <location>
        <begin position="23"/>
        <end position="38"/>
    </location>
</feature>
<evidence type="ECO:0000256" key="1">
    <source>
        <dbReference type="SAM" id="MobiDB-lite"/>
    </source>
</evidence>
<evidence type="ECO:0000313" key="3">
    <source>
        <dbReference type="EMBL" id="KAE9979852.1"/>
    </source>
</evidence>
<feature type="compositionally biased region" description="Acidic residues" evidence="1">
    <location>
        <begin position="116"/>
        <end position="129"/>
    </location>
</feature>
<organism evidence="3 4">
    <name type="scientific">Venturia inaequalis</name>
    <name type="common">Apple scab fungus</name>
    <dbReference type="NCBI Taxonomy" id="5025"/>
    <lineage>
        <taxon>Eukaryota</taxon>
        <taxon>Fungi</taxon>
        <taxon>Dikarya</taxon>
        <taxon>Ascomycota</taxon>
        <taxon>Pezizomycotina</taxon>
        <taxon>Dothideomycetes</taxon>
        <taxon>Pleosporomycetidae</taxon>
        <taxon>Venturiales</taxon>
        <taxon>Venturiaceae</taxon>
        <taxon>Venturia</taxon>
    </lineage>
</organism>
<dbReference type="PANTHER" id="PTHR40628">
    <property type="entry name" value="CHROMO DOMAIN-CONTAINING PROTEIN"/>
    <property type="match status" value="1"/>
</dbReference>
<feature type="compositionally biased region" description="Low complexity" evidence="1">
    <location>
        <begin position="58"/>
        <end position="81"/>
    </location>
</feature>
<evidence type="ECO:0000259" key="2">
    <source>
        <dbReference type="Pfam" id="PF22936"/>
    </source>
</evidence>
<dbReference type="PANTHER" id="PTHR40628:SF1">
    <property type="entry name" value="CHROMO DOMAIN-CONTAINING PROTEIN"/>
    <property type="match status" value="1"/>
</dbReference>
<proteinExistence type="predicted"/>
<sequence>MDSWLPKPDHYYNDESMEAQPNDNDEPVEAPPNDDEEGSVGSAPMDISDNEEDEDMDAPSAASAPATLAPAAPASSALAPAAPTPAAPASAALALARLAPALAALTLAARPVAAAAEDDDDDDDDEFGSDESMNGKLLPNITRMKKNHAPPVPTPAGSAARTAMWPGGARPPSAGFVESGATSPEIVVVVLCPDWVWSTGSNMNIAKDRAWFRHYTPLREESFVTDTLNGSCRLPVIGFGTVEITTQCPPGSDYAKTTILLENVLHVPSSRCNIMGAPFTHNYMVGTSKGNRSLIFIKPISSPHKDLSDTVGYFDADQFAYRLMVEKAPLAHFLGPYVMHTDTPIWISVHFPEEEWWKRRTWIFRAVN</sequence>
<comment type="caution">
    <text evidence="3">The sequence shown here is derived from an EMBL/GenBank/DDBJ whole genome shotgun (WGS) entry which is preliminary data.</text>
</comment>
<protein>
    <recommendedName>
        <fullName evidence="2">Retrovirus-related Pol polyprotein from transposon TNT 1-94-like beta-barrel domain-containing protein</fullName>
    </recommendedName>
</protein>
<name>A0A8H3V2H3_VENIN</name>
<evidence type="ECO:0000313" key="4">
    <source>
        <dbReference type="Proteomes" id="UP000433883"/>
    </source>
</evidence>
<feature type="domain" description="Retrovirus-related Pol polyprotein from transposon TNT 1-94-like beta-barrel" evidence="2">
    <location>
        <begin position="195"/>
        <end position="275"/>
    </location>
</feature>
<feature type="region of interest" description="Disordered" evidence="1">
    <location>
        <begin position="1"/>
        <end position="89"/>
    </location>
</feature>
<reference evidence="3 4" key="1">
    <citation type="submission" date="2019-11" db="EMBL/GenBank/DDBJ databases">
        <title>Venturia inaequalis Genome Resource.</title>
        <authorList>
            <person name="Lichtner F.J."/>
        </authorList>
    </citation>
    <scope>NUCLEOTIDE SEQUENCE [LARGE SCALE GENOMIC DNA]</scope>
    <source>
        <strain evidence="3">Bline_iso_100314</strain>
    </source>
</reference>
<gene>
    <name evidence="3" type="ORF">BLS_009405</name>
</gene>
<dbReference type="InterPro" id="IPR054722">
    <property type="entry name" value="PolX-like_BBD"/>
</dbReference>
<feature type="compositionally biased region" description="Acidic residues" evidence="1">
    <location>
        <begin position="48"/>
        <end position="57"/>
    </location>
</feature>
<dbReference type="EMBL" id="WNWQ01000086">
    <property type="protein sequence ID" value="KAE9979852.1"/>
    <property type="molecule type" value="Genomic_DNA"/>
</dbReference>
<dbReference type="Pfam" id="PF22936">
    <property type="entry name" value="Pol_BBD"/>
    <property type="match status" value="1"/>
</dbReference>
<dbReference type="Proteomes" id="UP000433883">
    <property type="component" value="Unassembled WGS sequence"/>
</dbReference>
<feature type="region of interest" description="Disordered" evidence="1">
    <location>
        <begin position="115"/>
        <end position="138"/>
    </location>
</feature>
<accession>A0A8H3V2H3</accession>
<dbReference type="AlphaFoldDB" id="A0A8H3V2H3"/>